<dbReference type="OrthoDB" id="6170015at2"/>
<dbReference type="AlphaFoldDB" id="A0A1N6KLH6"/>
<keyword evidence="1" id="KW-0812">Transmembrane</keyword>
<feature type="chain" id="PRO_5011958269" description="Surface antigen" evidence="2">
    <location>
        <begin position="24"/>
        <end position="159"/>
    </location>
</feature>
<dbReference type="RefSeq" id="WP_074298215.1">
    <property type="nucleotide sequence ID" value="NZ_FSRU01000002.1"/>
</dbReference>
<dbReference type="Proteomes" id="UP000185151">
    <property type="component" value="Unassembled WGS sequence"/>
</dbReference>
<protein>
    <recommendedName>
        <fullName evidence="5">Surface antigen</fullName>
    </recommendedName>
</protein>
<feature type="transmembrane region" description="Helical" evidence="1">
    <location>
        <begin position="89"/>
        <end position="106"/>
    </location>
</feature>
<organism evidence="3 4">
    <name type="scientific">Paraburkholderia phenazinium</name>
    <dbReference type="NCBI Taxonomy" id="60549"/>
    <lineage>
        <taxon>Bacteria</taxon>
        <taxon>Pseudomonadati</taxon>
        <taxon>Pseudomonadota</taxon>
        <taxon>Betaproteobacteria</taxon>
        <taxon>Burkholderiales</taxon>
        <taxon>Burkholderiaceae</taxon>
        <taxon>Paraburkholderia</taxon>
    </lineage>
</organism>
<name>A0A1N6KLH6_9BURK</name>
<gene>
    <name evidence="3" type="ORF">SAMN05444165_3860</name>
</gene>
<keyword evidence="1" id="KW-0472">Membrane</keyword>
<reference evidence="3 4" key="1">
    <citation type="submission" date="2016-11" db="EMBL/GenBank/DDBJ databases">
        <authorList>
            <person name="Jaros S."/>
            <person name="Januszkiewicz K."/>
            <person name="Wedrychowicz H."/>
        </authorList>
    </citation>
    <scope>NUCLEOTIDE SEQUENCE [LARGE SCALE GENOMIC DNA]</scope>
    <source>
        <strain evidence="3 4">GAS95</strain>
    </source>
</reference>
<evidence type="ECO:0000256" key="2">
    <source>
        <dbReference type="SAM" id="SignalP"/>
    </source>
</evidence>
<evidence type="ECO:0000256" key="1">
    <source>
        <dbReference type="SAM" id="Phobius"/>
    </source>
</evidence>
<sequence length="159" mass="16753">MRNIKGRCTVLCLCLACAAPVAAQSAADSVANAAPPCQTIAGEAEIDGTMQQITGLACQQPDGTWQIVQGADNTVALYPAPVYPYYDPWYWGGVVSVGFGGTFVFVDRFHHRYPIGYVHFSRASYGARVRTGGWHGGAGTWQGSGGMHGGWGGGGGMHR</sequence>
<evidence type="ECO:0008006" key="5">
    <source>
        <dbReference type="Google" id="ProtNLM"/>
    </source>
</evidence>
<dbReference type="EMBL" id="FSRU01000002">
    <property type="protein sequence ID" value="SIO57404.1"/>
    <property type="molecule type" value="Genomic_DNA"/>
</dbReference>
<feature type="signal peptide" evidence="2">
    <location>
        <begin position="1"/>
        <end position="23"/>
    </location>
</feature>
<evidence type="ECO:0000313" key="4">
    <source>
        <dbReference type="Proteomes" id="UP000185151"/>
    </source>
</evidence>
<proteinExistence type="predicted"/>
<keyword evidence="4" id="KW-1185">Reference proteome</keyword>
<keyword evidence="1" id="KW-1133">Transmembrane helix</keyword>
<accession>A0A1N6KLH6</accession>
<evidence type="ECO:0000313" key="3">
    <source>
        <dbReference type="EMBL" id="SIO57404.1"/>
    </source>
</evidence>
<keyword evidence="2" id="KW-0732">Signal</keyword>